<evidence type="ECO:0000313" key="1">
    <source>
        <dbReference type="EMBL" id="VYS98716.1"/>
    </source>
</evidence>
<name>A0A6N2SZX4_9ACTO</name>
<sequence>MAWRRLGPQAALHSFVMMLRMALLSADYVYIDRNQLLDGVCFLALGPDGLAEALGLPSYQDLPLLVGCQPPVGTPAGFARPASAEERAEWADLQRRQVEREGFVSAARAVFECEMATAHSVTEGHSRLALLLQGLNEMEAEDGRPYPAYCSIPRSRQDPARLIETGRDQWVRAMEDMRVHLMTWPRTPSVEDAAFWDDHGRLEDLEDTEAIAIARTLRVWLPKWIANDGGEVTRPARRGDVVSLLSHWMEEAPPADLDASEGELYRDVLTAPQARCALRWFSLLYEDAAMHQRLALLDTATSRMSFTMIADDDGTDDEEVRTQRQWGMCVPPQSRKQYWRARVQENTRLILARMGLRVASKTGTSREGVGGSARGLSVNGEITEAMGTLSPEQYQRVLTHPMTAKVRAAQLELSALTDAHPAEEIRVKRASRNAWRSLALFIREFEIDPVEWRKRVVSGVLRCIAVTILAFFLTAHDSGWFGEDTLWMNVLWTAIAFLASFPYSDVRELFKLRPSRMMSEIRLAQA</sequence>
<organism evidence="1">
    <name type="scientific">Schaalia odontolytica</name>
    <dbReference type="NCBI Taxonomy" id="1660"/>
    <lineage>
        <taxon>Bacteria</taxon>
        <taxon>Bacillati</taxon>
        <taxon>Actinomycetota</taxon>
        <taxon>Actinomycetes</taxon>
        <taxon>Actinomycetales</taxon>
        <taxon>Actinomycetaceae</taxon>
        <taxon>Schaalia</taxon>
    </lineage>
</organism>
<dbReference type="EMBL" id="CACRSM010000002">
    <property type="protein sequence ID" value="VYS98716.1"/>
    <property type="molecule type" value="Genomic_DNA"/>
</dbReference>
<reference evidence="1" key="1">
    <citation type="submission" date="2019-11" db="EMBL/GenBank/DDBJ databases">
        <authorList>
            <person name="Feng L."/>
        </authorList>
    </citation>
    <scope>NUCLEOTIDE SEQUENCE</scope>
    <source>
        <strain evidence="1">AodontolyticusLFYP35</strain>
    </source>
</reference>
<proteinExistence type="predicted"/>
<accession>A0A6N2SZX4</accession>
<dbReference type="AlphaFoldDB" id="A0A6N2SZX4"/>
<protein>
    <submittedName>
        <fullName evidence="1">Uncharacterized protein</fullName>
    </submittedName>
</protein>
<gene>
    <name evidence="1" type="ORF">AOLFYP35_01106</name>
</gene>